<evidence type="ECO:0000313" key="7">
    <source>
        <dbReference type="Proteomes" id="UP001166286"/>
    </source>
</evidence>
<dbReference type="GO" id="GO:0050897">
    <property type="term" value="F:cobalt ion binding"/>
    <property type="evidence" value="ECO:0007669"/>
    <property type="project" value="TreeGrafter"/>
</dbReference>
<evidence type="ECO:0000256" key="1">
    <source>
        <dbReference type="ARBA" id="ARBA00004651"/>
    </source>
</evidence>
<dbReference type="Gene3D" id="1.20.58.340">
    <property type="entry name" value="Magnesium transport protein CorA, transmembrane region"/>
    <property type="match status" value="1"/>
</dbReference>
<dbReference type="PANTHER" id="PTHR46494:SF3">
    <property type="entry name" value="ZINC TRANSPORT PROTEIN ZNTB"/>
    <property type="match status" value="1"/>
</dbReference>
<keyword evidence="4 5" id="KW-0472">Membrane</keyword>
<keyword evidence="3 5" id="KW-1133">Transmembrane helix</keyword>
<dbReference type="GO" id="GO:0015087">
    <property type="term" value="F:cobalt ion transmembrane transporter activity"/>
    <property type="evidence" value="ECO:0007669"/>
    <property type="project" value="TreeGrafter"/>
</dbReference>
<dbReference type="GO" id="GO:0015095">
    <property type="term" value="F:magnesium ion transmembrane transporter activity"/>
    <property type="evidence" value="ECO:0007669"/>
    <property type="project" value="TreeGrafter"/>
</dbReference>
<evidence type="ECO:0000256" key="5">
    <source>
        <dbReference type="SAM" id="Phobius"/>
    </source>
</evidence>
<comment type="subcellular location">
    <subcellularLocation>
        <location evidence="1">Cell membrane</location>
        <topology evidence="1">Multi-pass membrane protein</topology>
    </subcellularLocation>
</comment>
<keyword evidence="2 5" id="KW-0812">Transmembrane</keyword>
<evidence type="ECO:0000256" key="4">
    <source>
        <dbReference type="ARBA" id="ARBA00023136"/>
    </source>
</evidence>
<organism evidence="6 7">
    <name type="scientific">Cladonia borealis</name>
    <dbReference type="NCBI Taxonomy" id="184061"/>
    <lineage>
        <taxon>Eukaryota</taxon>
        <taxon>Fungi</taxon>
        <taxon>Dikarya</taxon>
        <taxon>Ascomycota</taxon>
        <taxon>Pezizomycotina</taxon>
        <taxon>Lecanoromycetes</taxon>
        <taxon>OSLEUM clade</taxon>
        <taxon>Lecanoromycetidae</taxon>
        <taxon>Lecanorales</taxon>
        <taxon>Lecanorineae</taxon>
        <taxon>Cladoniaceae</taxon>
        <taxon>Cladonia</taxon>
    </lineage>
</organism>
<dbReference type="InterPro" id="IPR045863">
    <property type="entry name" value="CorA_TM1_TM2"/>
</dbReference>
<dbReference type="Proteomes" id="UP001166286">
    <property type="component" value="Unassembled WGS sequence"/>
</dbReference>
<proteinExistence type="predicted"/>
<sequence>MEHRLQSQQEADSPFSIYSRYITSCYNGQLAARPYYQQLQDYLMTDGSTLLQKPKCFELRREALKTGSLTDSDLSSPRRRPCIVVLDGFPSPQCISTIGAKEMVRPELFIGHLGFTCNRPSYRKFFELPSVPSDRRNVIHVRLISMAQTMTGDTKVKSLAQNRTQADTKCTDIEHQLFSKKQYGAPRFRKVHLHNSRTFSVEQLVSFSITQRGNEPWCGKSIFEPGQVTSLSIAGVFLLDRGYSLQGQHNLPWSNHIGGRSPAHFIPVIPYNRSECPNNNKGAATSPSHPYHPIDDLWAEDEGEIELIRQDPFFILSRLFSSAGRSFSPVLNHLDEDIEACASCPTTDETQLSAALEQLQFNARLIVRFEGFLEENYHVIEEGGDESWPKASDLALQERLVKVQVSLKKDYKSLLARCARLASRCEVSSRTLVGAMQLLEAKKGIDQTKQVHKLTRLAFIFIPLTFVSGVFGMNVSTFKDYPPLWTYFVVAIPLTFVSWYGSGISGSNRHKLPRFLTMESLKKN</sequence>
<evidence type="ECO:0000256" key="2">
    <source>
        <dbReference type="ARBA" id="ARBA00022692"/>
    </source>
</evidence>
<feature type="transmembrane region" description="Helical" evidence="5">
    <location>
        <begin position="457"/>
        <end position="478"/>
    </location>
</feature>
<evidence type="ECO:0000256" key="3">
    <source>
        <dbReference type="ARBA" id="ARBA00022989"/>
    </source>
</evidence>
<keyword evidence="7" id="KW-1185">Reference proteome</keyword>
<comment type="caution">
    <text evidence="6">The sequence shown here is derived from an EMBL/GenBank/DDBJ whole genome shotgun (WGS) entry which is preliminary data.</text>
</comment>
<gene>
    <name evidence="6" type="ORF">JMJ35_009245</name>
</gene>
<dbReference type="PANTHER" id="PTHR46494">
    <property type="entry name" value="CORA FAMILY METAL ION TRANSPORTER (EUROFUNG)"/>
    <property type="match status" value="1"/>
</dbReference>
<dbReference type="EMBL" id="JAFEKC020000021">
    <property type="protein sequence ID" value="KAK0508161.1"/>
    <property type="molecule type" value="Genomic_DNA"/>
</dbReference>
<dbReference type="GO" id="GO:0000287">
    <property type="term" value="F:magnesium ion binding"/>
    <property type="evidence" value="ECO:0007669"/>
    <property type="project" value="TreeGrafter"/>
</dbReference>
<accession>A0AA39QUL9</accession>
<dbReference type="AlphaFoldDB" id="A0AA39QUL9"/>
<dbReference type="InterPro" id="IPR002523">
    <property type="entry name" value="MgTranspt_CorA/ZnTranspt_ZntB"/>
</dbReference>
<dbReference type="Pfam" id="PF01544">
    <property type="entry name" value="CorA"/>
    <property type="match status" value="1"/>
</dbReference>
<dbReference type="SUPFAM" id="SSF144083">
    <property type="entry name" value="Magnesium transport protein CorA, transmembrane region"/>
    <property type="match status" value="1"/>
</dbReference>
<feature type="transmembrane region" description="Helical" evidence="5">
    <location>
        <begin position="484"/>
        <end position="502"/>
    </location>
</feature>
<reference evidence="6" key="1">
    <citation type="submission" date="2023-03" db="EMBL/GenBank/DDBJ databases">
        <title>Complete genome of Cladonia borealis.</title>
        <authorList>
            <person name="Park H."/>
        </authorList>
    </citation>
    <scope>NUCLEOTIDE SEQUENCE</scope>
    <source>
        <strain evidence="6">ANT050790</strain>
    </source>
</reference>
<evidence type="ECO:0000313" key="6">
    <source>
        <dbReference type="EMBL" id="KAK0508161.1"/>
    </source>
</evidence>
<name>A0AA39QUL9_9LECA</name>
<protein>
    <submittedName>
        <fullName evidence="6">Uncharacterized protein</fullName>
    </submittedName>
</protein>
<dbReference type="GO" id="GO:0005886">
    <property type="term" value="C:plasma membrane"/>
    <property type="evidence" value="ECO:0007669"/>
    <property type="project" value="UniProtKB-SubCell"/>
</dbReference>